<dbReference type="EMBL" id="CP036526">
    <property type="protein sequence ID" value="QDT09601.1"/>
    <property type="molecule type" value="Genomic_DNA"/>
</dbReference>
<dbReference type="OrthoDB" id="7064038at2"/>
<evidence type="ECO:0008006" key="4">
    <source>
        <dbReference type="Google" id="ProtNLM"/>
    </source>
</evidence>
<proteinExistence type="predicted"/>
<sequence length="486" mass="54764" precursor="true">MTNYRVSVVFLLIGLLGHQAANAKNFVLTIGGGYAPEGNQASLEKNVLLFQRVLAGHSGDIEQHDVFFADGQNAAKDLQEHDPSQVPLPNRLMAELFGSTRDLGLTYRNHRVENVRGVSRPGEIKSWFAKVGPRMKAGDKLTIYVTAHGHRSRDRNREYNTSIAMWGNSAIQMTDFARLLDRLDPKVDVVVVMVQCYTGGFSHLMYRGGDPANGLSPQRRVGFYATVHDRPAAGCTPSVDEANYVEYSTYFWAAIAGIDRLGNPIDSPDYDKDGHVSLEEAHAYTILHADTIDVPVKTSGEYLGNASKFGDGKGDLLQNDEPYSVVMQYASPVQKAVLTKLSEKLQLEGDNRLVDAWQKTRVDRRRRGRRTTPSSELKNTIAADLQKRWPELANTMNPVSIALLTTRHKEFVDAVQDHPQYTKYKQESEQRQFRPDEQETRAQFERFLRVADNVVLAENLRRLNKPVRMQEYQQIIAAEREAFLSP</sequence>
<feature type="signal peptide" evidence="1">
    <location>
        <begin position="1"/>
        <end position="23"/>
    </location>
</feature>
<reference evidence="2 3" key="1">
    <citation type="submission" date="2019-02" db="EMBL/GenBank/DDBJ databases">
        <title>Deep-cultivation of Planctomycetes and their phenomic and genomic characterization uncovers novel biology.</title>
        <authorList>
            <person name="Wiegand S."/>
            <person name="Jogler M."/>
            <person name="Boedeker C."/>
            <person name="Pinto D."/>
            <person name="Vollmers J."/>
            <person name="Rivas-Marin E."/>
            <person name="Kohn T."/>
            <person name="Peeters S.H."/>
            <person name="Heuer A."/>
            <person name="Rast P."/>
            <person name="Oberbeckmann S."/>
            <person name="Bunk B."/>
            <person name="Jeske O."/>
            <person name="Meyerdierks A."/>
            <person name="Storesund J.E."/>
            <person name="Kallscheuer N."/>
            <person name="Luecker S."/>
            <person name="Lage O.M."/>
            <person name="Pohl T."/>
            <person name="Merkel B.J."/>
            <person name="Hornburger P."/>
            <person name="Mueller R.-W."/>
            <person name="Bruemmer F."/>
            <person name="Labrenz M."/>
            <person name="Spormann A.M."/>
            <person name="Op den Camp H."/>
            <person name="Overmann J."/>
            <person name="Amann R."/>
            <person name="Jetten M.S.M."/>
            <person name="Mascher T."/>
            <person name="Medema M.H."/>
            <person name="Devos D.P."/>
            <person name="Kaster A.-K."/>
            <person name="Ovreas L."/>
            <person name="Rohde M."/>
            <person name="Galperin M.Y."/>
            <person name="Jogler C."/>
        </authorList>
    </citation>
    <scope>NUCLEOTIDE SEQUENCE [LARGE SCALE GENOMIC DNA]</scope>
    <source>
        <strain evidence="2 3">K23_9</strain>
    </source>
</reference>
<evidence type="ECO:0000313" key="2">
    <source>
        <dbReference type="EMBL" id="QDT09601.1"/>
    </source>
</evidence>
<accession>A0A517NR47</accession>
<evidence type="ECO:0000256" key="1">
    <source>
        <dbReference type="SAM" id="SignalP"/>
    </source>
</evidence>
<dbReference type="RefSeq" id="WP_145417141.1">
    <property type="nucleotide sequence ID" value="NZ_CP036526.1"/>
</dbReference>
<keyword evidence="1" id="KW-0732">Signal</keyword>
<dbReference type="AlphaFoldDB" id="A0A517NR47"/>
<keyword evidence="3" id="KW-1185">Reference proteome</keyword>
<dbReference type="Gene3D" id="3.40.50.1460">
    <property type="match status" value="1"/>
</dbReference>
<organism evidence="2 3">
    <name type="scientific">Stieleria marina</name>
    <dbReference type="NCBI Taxonomy" id="1930275"/>
    <lineage>
        <taxon>Bacteria</taxon>
        <taxon>Pseudomonadati</taxon>
        <taxon>Planctomycetota</taxon>
        <taxon>Planctomycetia</taxon>
        <taxon>Pirellulales</taxon>
        <taxon>Pirellulaceae</taxon>
        <taxon>Stieleria</taxon>
    </lineage>
</organism>
<name>A0A517NR47_9BACT</name>
<protein>
    <recommendedName>
        <fullName evidence="4">Caspase domain protein</fullName>
    </recommendedName>
</protein>
<gene>
    <name evidence="2" type="ORF">K239x_15470</name>
</gene>
<evidence type="ECO:0000313" key="3">
    <source>
        <dbReference type="Proteomes" id="UP000319817"/>
    </source>
</evidence>
<dbReference type="Proteomes" id="UP000319817">
    <property type="component" value="Chromosome"/>
</dbReference>
<feature type="chain" id="PRO_5022006249" description="Caspase domain protein" evidence="1">
    <location>
        <begin position="24"/>
        <end position="486"/>
    </location>
</feature>